<dbReference type="AlphaFoldDB" id="A0A4S8Q2U4"/>
<gene>
    <name evidence="4" type="ORF">FAB82_18430</name>
</gene>
<dbReference type="RefSeq" id="WP_136536011.1">
    <property type="nucleotide sequence ID" value="NZ_STGY01000067.1"/>
</dbReference>
<keyword evidence="5" id="KW-1185">Reference proteome</keyword>
<feature type="signal peptide" evidence="3">
    <location>
        <begin position="1"/>
        <end position="30"/>
    </location>
</feature>
<dbReference type="Pfam" id="PF01670">
    <property type="entry name" value="Glyco_hydro_12"/>
    <property type="match status" value="1"/>
</dbReference>
<dbReference type="InterPro" id="IPR013320">
    <property type="entry name" value="ConA-like_dom_sf"/>
</dbReference>
<dbReference type="PANTHER" id="PTHR34002:SF9">
    <property type="entry name" value="XYLOGLUCAN-SPECIFIC ENDO-BETA-1,4-GLUCANASE A"/>
    <property type="match status" value="1"/>
</dbReference>
<sequence length="234" mass="25437">MRRRSLLTAALAAPVATVATVGGLASPAQAANWSSSAQYGQWNTGPYTLYNNIWGRGAGYQSIWANSQSNWGVWADHPNTGGIKSYPNVSYTLGRDVWSMGNVSSSFNVSNPSGSGLAYNTAYDVWGNGHAHEVMIWTQWTSNVGPIGGYVTNVNLGGRNWNYHQGHNGGNHVYSFMATSQFTSGTVNITPICQWLVSQGRMPRVRIDQIQFGWEITSSAGGRNFNVNNYSLTT</sequence>
<dbReference type="OrthoDB" id="8885070at2"/>
<dbReference type="GO" id="GO:0008810">
    <property type="term" value="F:cellulase activity"/>
    <property type="evidence" value="ECO:0007669"/>
    <property type="project" value="InterPro"/>
</dbReference>
<dbReference type="InterPro" id="IPR002594">
    <property type="entry name" value="GH12"/>
</dbReference>
<evidence type="ECO:0000256" key="3">
    <source>
        <dbReference type="SAM" id="SignalP"/>
    </source>
</evidence>
<evidence type="ECO:0000256" key="2">
    <source>
        <dbReference type="RuleBase" id="RU361163"/>
    </source>
</evidence>
<dbReference type="InterPro" id="IPR013319">
    <property type="entry name" value="GH11/12"/>
</dbReference>
<dbReference type="EMBL" id="STGY01000067">
    <property type="protein sequence ID" value="THV38428.1"/>
    <property type="molecule type" value="Genomic_DNA"/>
</dbReference>
<evidence type="ECO:0008006" key="6">
    <source>
        <dbReference type="Google" id="ProtNLM"/>
    </source>
</evidence>
<evidence type="ECO:0000313" key="5">
    <source>
        <dbReference type="Proteomes" id="UP000308760"/>
    </source>
</evidence>
<keyword evidence="2" id="KW-0326">Glycosidase</keyword>
<evidence type="ECO:0000256" key="1">
    <source>
        <dbReference type="ARBA" id="ARBA00005519"/>
    </source>
</evidence>
<comment type="similarity">
    <text evidence="1 2">Belongs to the glycosyl hydrolase 12 (cellulase H) family.</text>
</comment>
<dbReference type="GO" id="GO:0000272">
    <property type="term" value="P:polysaccharide catabolic process"/>
    <property type="evidence" value="ECO:0007669"/>
    <property type="project" value="UniProtKB-KW"/>
</dbReference>
<reference evidence="5" key="1">
    <citation type="submission" date="2019-04" db="EMBL/GenBank/DDBJ databases">
        <title>Nocardioides xinjiangensis sp. nov.</title>
        <authorList>
            <person name="Liu S."/>
        </authorList>
    </citation>
    <scope>NUCLEOTIDE SEQUENCE [LARGE SCALE GENOMIC DNA]</scope>
    <source>
        <strain evidence="5">18</strain>
    </source>
</reference>
<keyword evidence="2" id="KW-0378">Hydrolase</keyword>
<dbReference type="SUPFAM" id="SSF49899">
    <property type="entry name" value="Concanavalin A-like lectins/glucanases"/>
    <property type="match status" value="1"/>
</dbReference>
<keyword evidence="2" id="KW-0119">Carbohydrate metabolism</keyword>
<accession>A0A4S8Q2U4</accession>
<dbReference type="Proteomes" id="UP000308760">
    <property type="component" value="Unassembled WGS sequence"/>
</dbReference>
<keyword evidence="3" id="KW-0732">Signal</keyword>
<proteinExistence type="inferred from homology"/>
<comment type="caution">
    <text evidence="4">The sequence shown here is derived from an EMBL/GenBank/DDBJ whole genome shotgun (WGS) entry which is preliminary data.</text>
</comment>
<dbReference type="PANTHER" id="PTHR34002">
    <property type="entry name" value="BLR1656 PROTEIN"/>
    <property type="match status" value="1"/>
</dbReference>
<evidence type="ECO:0000313" key="4">
    <source>
        <dbReference type="EMBL" id="THV38428.1"/>
    </source>
</evidence>
<feature type="chain" id="PRO_5020422547" description="Glycosyl hydrolase" evidence="3">
    <location>
        <begin position="31"/>
        <end position="234"/>
    </location>
</feature>
<reference evidence="4 5" key="2">
    <citation type="submission" date="2019-05" db="EMBL/GenBank/DDBJ databases">
        <title>Glycomyces buryatensis sp. nov.</title>
        <authorList>
            <person name="Nikitina E."/>
        </authorList>
    </citation>
    <scope>NUCLEOTIDE SEQUENCE [LARGE SCALE GENOMIC DNA]</scope>
    <source>
        <strain evidence="4 5">18</strain>
    </source>
</reference>
<dbReference type="Gene3D" id="2.60.120.180">
    <property type="match status" value="1"/>
</dbReference>
<name>A0A4S8Q2U4_9ACTN</name>
<organism evidence="4 5">
    <name type="scientific">Glycomyces buryatensis</name>
    <dbReference type="NCBI Taxonomy" id="2570927"/>
    <lineage>
        <taxon>Bacteria</taxon>
        <taxon>Bacillati</taxon>
        <taxon>Actinomycetota</taxon>
        <taxon>Actinomycetes</taxon>
        <taxon>Glycomycetales</taxon>
        <taxon>Glycomycetaceae</taxon>
        <taxon>Glycomyces</taxon>
    </lineage>
</organism>
<keyword evidence="2" id="KW-0624">Polysaccharide degradation</keyword>
<protein>
    <recommendedName>
        <fullName evidence="6">Glycosyl hydrolase</fullName>
    </recommendedName>
</protein>